<evidence type="ECO:0000256" key="5">
    <source>
        <dbReference type="ARBA" id="ARBA00022989"/>
    </source>
</evidence>
<comment type="similarity">
    <text evidence="2">Belongs to the UPF0126 family.</text>
</comment>
<dbReference type="PANTHER" id="PTHR30506">
    <property type="entry name" value="INNER MEMBRANE PROTEIN"/>
    <property type="match status" value="1"/>
</dbReference>
<sequence length="206" mass="22413">MDLSYFFNLAGVTVFAVSGALAAAEKKTYHADAFSVFFTGFITAIGGGTLRDITLGNYPVSWVSDSNVLWAIFAGFAITFVFPRFLIRMKTGIFFFDTVGIGIYTVIGTRISLLSGVNPFAAAILGMVSAVFGGVIRDTLINEVPMIFRKEIYATACLAGAILYIILDRYEVNGSLNTAVSALLVIFVRMIAVRFNLSLPKFRLPE</sequence>
<feature type="transmembrane region" description="Helical" evidence="7">
    <location>
        <begin position="179"/>
        <end position="197"/>
    </location>
</feature>
<feature type="domain" description="Glycine transporter" evidence="8">
    <location>
        <begin position="95"/>
        <end position="168"/>
    </location>
</feature>
<gene>
    <name evidence="9" type="ORF">CH357_14475</name>
</gene>
<comment type="subcellular location">
    <subcellularLocation>
        <location evidence="1">Cell membrane</location>
        <topology evidence="1">Multi-pass membrane protein</topology>
    </subcellularLocation>
</comment>
<evidence type="ECO:0000259" key="8">
    <source>
        <dbReference type="Pfam" id="PF03458"/>
    </source>
</evidence>
<accession>A0A2M9XAS1</accession>
<dbReference type="RefSeq" id="WP_100707480.1">
    <property type="nucleotide sequence ID" value="NZ_NPDL01000006.1"/>
</dbReference>
<evidence type="ECO:0000256" key="6">
    <source>
        <dbReference type="ARBA" id="ARBA00023136"/>
    </source>
</evidence>
<name>A0A2M9XAS1_9LEPT</name>
<dbReference type="InterPro" id="IPR005115">
    <property type="entry name" value="Gly_transporter"/>
</dbReference>
<feature type="transmembrane region" description="Helical" evidence="7">
    <location>
        <begin position="120"/>
        <end position="140"/>
    </location>
</feature>
<evidence type="ECO:0000256" key="1">
    <source>
        <dbReference type="ARBA" id="ARBA00004651"/>
    </source>
</evidence>
<evidence type="ECO:0000256" key="3">
    <source>
        <dbReference type="ARBA" id="ARBA00022475"/>
    </source>
</evidence>
<dbReference type="Proteomes" id="UP000232196">
    <property type="component" value="Unassembled WGS sequence"/>
</dbReference>
<keyword evidence="5 7" id="KW-1133">Transmembrane helix</keyword>
<dbReference type="Pfam" id="PF03458">
    <property type="entry name" value="Gly_transporter"/>
    <property type="match status" value="2"/>
</dbReference>
<evidence type="ECO:0000256" key="2">
    <source>
        <dbReference type="ARBA" id="ARBA00008193"/>
    </source>
</evidence>
<evidence type="ECO:0000313" key="9">
    <source>
        <dbReference type="EMBL" id="PJZ24786.1"/>
    </source>
</evidence>
<feature type="transmembrane region" description="Helical" evidence="7">
    <location>
        <begin position="68"/>
        <end position="87"/>
    </location>
</feature>
<proteinExistence type="inferred from homology"/>
<keyword evidence="6 7" id="KW-0472">Membrane</keyword>
<keyword evidence="3" id="KW-1003">Cell membrane</keyword>
<keyword evidence="4 7" id="KW-0812">Transmembrane</keyword>
<dbReference type="AlphaFoldDB" id="A0A2M9XAS1"/>
<dbReference type="GO" id="GO:0005886">
    <property type="term" value="C:plasma membrane"/>
    <property type="evidence" value="ECO:0007669"/>
    <property type="project" value="UniProtKB-SubCell"/>
</dbReference>
<feature type="transmembrane region" description="Helical" evidence="7">
    <location>
        <begin position="31"/>
        <end position="48"/>
    </location>
</feature>
<dbReference type="OrthoDB" id="9791874at2"/>
<dbReference type="EMBL" id="NPDN01000007">
    <property type="protein sequence ID" value="PJZ24786.1"/>
    <property type="molecule type" value="Genomic_DNA"/>
</dbReference>
<comment type="caution">
    <text evidence="9">The sequence shown here is derived from an EMBL/GenBank/DDBJ whole genome shotgun (WGS) entry which is preliminary data.</text>
</comment>
<evidence type="ECO:0000256" key="7">
    <source>
        <dbReference type="SAM" id="Phobius"/>
    </source>
</evidence>
<reference evidence="9 10" key="1">
    <citation type="submission" date="2017-07" db="EMBL/GenBank/DDBJ databases">
        <title>Leptospira spp. isolated from tropical soils.</title>
        <authorList>
            <person name="Thibeaux R."/>
            <person name="Iraola G."/>
            <person name="Ferres I."/>
            <person name="Bierque E."/>
            <person name="Girault D."/>
            <person name="Soupe-Gilbert M.-E."/>
            <person name="Picardeau M."/>
            <person name="Goarant C."/>
        </authorList>
    </citation>
    <scope>NUCLEOTIDE SEQUENCE [LARGE SCALE GENOMIC DNA]</scope>
    <source>
        <strain evidence="9 10">MCA1-C-A1</strain>
    </source>
</reference>
<organism evidence="9 10">
    <name type="scientific">Leptospira hartskeerlii</name>
    <dbReference type="NCBI Taxonomy" id="2023177"/>
    <lineage>
        <taxon>Bacteria</taxon>
        <taxon>Pseudomonadati</taxon>
        <taxon>Spirochaetota</taxon>
        <taxon>Spirochaetia</taxon>
        <taxon>Leptospirales</taxon>
        <taxon>Leptospiraceae</taxon>
        <taxon>Leptospira</taxon>
    </lineage>
</organism>
<protein>
    <recommendedName>
        <fullName evidence="8">Glycine transporter domain-containing protein</fullName>
    </recommendedName>
</protein>
<keyword evidence="10" id="KW-1185">Reference proteome</keyword>
<feature type="transmembrane region" description="Helical" evidence="7">
    <location>
        <begin position="152"/>
        <end position="167"/>
    </location>
</feature>
<feature type="transmembrane region" description="Helical" evidence="7">
    <location>
        <begin position="6"/>
        <end position="24"/>
    </location>
</feature>
<feature type="domain" description="Glycine transporter" evidence="8">
    <location>
        <begin position="6"/>
        <end position="82"/>
    </location>
</feature>
<evidence type="ECO:0000313" key="10">
    <source>
        <dbReference type="Proteomes" id="UP000232196"/>
    </source>
</evidence>
<evidence type="ECO:0000256" key="4">
    <source>
        <dbReference type="ARBA" id="ARBA00022692"/>
    </source>
</evidence>
<dbReference type="PANTHER" id="PTHR30506:SF3">
    <property type="entry name" value="UPF0126 INNER MEMBRANE PROTEIN YADS-RELATED"/>
    <property type="match status" value="1"/>
</dbReference>